<name>A0ABW0P3B0_9HYPH</name>
<comment type="similarity">
    <text evidence="2">Belongs to the bacterial solute-binding protein 1 family.</text>
</comment>
<organism evidence="6 7">
    <name type="scientific">Bosea massiliensis</name>
    <dbReference type="NCBI Taxonomy" id="151419"/>
    <lineage>
        <taxon>Bacteria</taxon>
        <taxon>Pseudomonadati</taxon>
        <taxon>Pseudomonadota</taxon>
        <taxon>Alphaproteobacteria</taxon>
        <taxon>Hyphomicrobiales</taxon>
        <taxon>Boseaceae</taxon>
        <taxon>Bosea</taxon>
    </lineage>
</organism>
<evidence type="ECO:0000313" key="6">
    <source>
        <dbReference type="EMBL" id="MFC5506547.1"/>
    </source>
</evidence>
<keyword evidence="7" id="KW-1185">Reference proteome</keyword>
<proteinExistence type="inferred from homology"/>
<dbReference type="InterPro" id="IPR050490">
    <property type="entry name" value="Bact_solute-bd_prot1"/>
</dbReference>
<dbReference type="EMBL" id="JBHSLU010000045">
    <property type="protein sequence ID" value="MFC5506547.1"/>
    <property type="molecule type" value="Genomic_DNA"/>
</dbReference>
<reference evidence="7" key="1">
    <citation type="journal article" date="2019" name="Int. J. Syst. Evol. Microbiol.">
        <title>The Global Catalogue of Microorganisms (GCM) 10K type strain sequencing project: providing services to taxonomists for standard genome sequencing and annotation.</title>
        <authorList>
            <consortium name="The Broad Institute Genomics Platform"/>
            <consortium name="The Broad Institute Genome Sequencing Center for Infectious Disease"/>
            <person name="Wu L."/>
            <person name="Ma J."/>
        </authorList>
    </citation>
    <scope>NUCLEOTIDE SEQUENCE [LARGE SCALE GENOMIC DNA]</scope>
    <source>
        <strain evidence="7">CCUG 43117</strain>
    </source>
</reference>
<evidence type="ECO:0000256" key="5">
    <source>
        <dbReference type="ARBA" id="ARBA00022764"/>
    </source>
</evidence>
<dbReference type="PANTHER" id="PTHR43649:SF34">
    <property type="entry name" value="ABC TRANSPORTER PERIPLASMIC-BINDING PROTEIN YCJN-RELATED"/>
    <property type="match status" value="1"/>
</dbReference>
<dbReference type="Pfam" id="PF13416">
    <property type="entry name" value="SBP_bac_8"/>
    <property type="match status" value="1"/>
</dbReference>
<keyword evidence="5" id="KW-0574">Periplasm</keyword>
<gene>
    <name evidence="6" type="ORF">ACFPN9_14910</name>
</gene>
<protein>
    <submittedName>
        <fullName evidence="6">ABC transporter substrate-binding protein</fullName>
    </submittedName>
</protein>
<comment type="caution">
    <text evidence="6">The sequence shown here is derived from an EMBL/GenBank/DDBJ whole genome shotgun (WGS) entry which is preliminary data.</text>
</comment>
<dbReference type="Proteomes" id="UP001596060">
    <property type="component" value="Unassembled WGS sequence"/>
</dbReference>
<sequence>MTKPTRRSALKGLAGVAGAGALVGSGMTEWAKAWAQASPFKPEAGAALNLMRWRRFVVAEDEQFNKIVAAFTAATGVRVTVTSESFDDMQPKASVAANTGTGPDIFWSLYSTPHLFPNRCVDVSDVADYLGKKYGGWVPVAEAYGKLGNKWIAIPAAINGGYINYRVSQIKAAGFNEVPKDTAGFLELCKALKAKNTPAGFPLGRATGDGNSYAYWLLWSHNAAQVDENSKVIIRSPETEAALNYAKSLYDTFIQGTAAWNDASNNRLFLSGELALTANGISIYAAANASNDPKQKEIAADMDHAYWPIGPAGRPTEIQLCFPMMAMTYSKFPNACKAFMAFMLEAEQFNPWLEAAAGYLTHTLNAFDNNPVWTKDPKNTVFRDASKRSLVAGYRGKLDEKAATAMADFIVVDMFASFCTGRETAAGAMQLAERQLQRIYR</sequence>
<evidence type="ECO:0000256" key="3">
    <source>
        <dbReference type="ARBA" id="ARBA00022448"/>
    </source>
</evidence>
<dbReference type="PROSITE" id="PS51318">
    <property type="entry name" value="TAT"/>
    <property type="match status" value="1"/>
</dbReference>
<evidence type="ECO:0000256" key="1">
    <source>
        <dbReference type="ARBA" id="ARBA00004418"/>
    </source>
</evidence>
<dbReference type="InterPro" id="IPR006311">
    <property type="entry name" value="TAT_signal"/>
</dbReference>
<evidence type="ECO:0000256" key="2">
    <source>
        <dbReference type="ARBA" id="ARBA00008520"/>
    </source>
</evidence>
<evidence type="ECO:0000256" key="4">
    <source>
        <dbReference type="ARBA" id="ARBA00022729"/>
    </source>
</evidence>
<dbReference type="PANTHER" id="PTHR43649">
    <property type="entry name" value="ARABINOSE-BINDING PROTEIN-RELATED"/>
    <property type="match status" value="1"/>
</dbReference>
<evidence type="ECO:0000313" key="7">
    <source>
        <dbReference type="Proteomes" id="UP001596060"/>
    </source>
</evidence>
<dbReference type="InterPro" id="IPR006059">
    <property type="entry name" value="SBP"/>
</dbReference>
<dbReference type="SUPFAM" id="SSF53850">
    <property type="entry name" value="Periplasmic binding protein-like II"/>
    <property type="match status" value="1"/>
</dbReference>
<dbReference type="Gene3D" id="3.40.190.10">
    <property type="entry name" value="Periplasmic binding protein-like II"/>
    <property type="match status" value="1"/>
</dbReference>
<comment type="subcellular location">
    <subcellularLocation>
        <location evidence="1">Periplasm</location>
    </subcellularLocation>
</comment>
<keyword evidence="4" id="KW-0732">Signal</keyword>
<keyword evidence="3" id="KW-0813">Transport</keyword>
<accession>A0ABW0P3B0</accession>
<dbReference type="RefSeq" id="WP_066717634.1">
    <property type="nucleotide sequence ID" value="NZ_JBHSLU010000045.1"/>
</dbReference>